<protein>
    <submittedName>
        <fullName evidence="2">Uncharacterized protein</fullName>
    </submittedName>
</protein>
<accession>A0A6I2KS30</accession>
<dbReference type="AlphaFoldDB" id="A0A6I2KS30"/>
<evidence type="ECO:0000313" key="3">
    <source>
        <dbReference type="Proteomes" id="UP000433309"/>
    </source>
</evidence>
<organism evidence="2 3">
    <name type="scientific">Duganella guangzhouensis</name>
    <dbReference type="NCBI Taxonomy" id="2666084"/>
    <lineage>
        <taxon>Bacteria</taxon>
        <taxon>Pseudomonadati</taxon>
        <taxon>Pseudomonadota</taxon>
        <taxon>Betaproteobacteria</taxon>
        <taxon>Burkholderiales</taxon>
        <taxon>Oxalobacteraceae</taxon>
        <taxon>Telluria group</taxon>
        <taxon>Duganella</taxon>
    </lineage>
</organism>
<reference evidence="2 3" key="1">
    <citation type="submission" date="2019-11" db="EMBL/GenBank/DDBJ databases">
        <title>Novel species isolated from a subtropical stream in China.</title>
        <authorList>
            <person name="Lu H."/>
        </authorList>
    </citation>
    <scope>NUCLEOTIDE SEQUENCE [LARGE SCALE GENOMIC DNA]</scope>
    <source>
        <strain evidence="2 3">FT80W</strain>
    </source>
</reference>
<gene>
    <name evidence="2" type="ORF">GJ699_00145</name>
</gene>
<proteinExistence type="predicted"/>
<dbReference type="RefSeq" id="WP_154371935.1">
    <property type="nucleotide sequence ID" value="NZ_WKJK01000001.1"/>
</dbReference>
<dbReference type="Proteomes" id="UP000433309">
    <property type="component" value="Unassembled WGS sequence"/>
</dbReference>
<keyword evidence="3" id="KW-1185">Reference proteome</keyword>
<dbReference type="EMBL" id="WKJK01000001">
    <property type="protein sequence ID" value="MRW88393.1"/>
    <property type="molecule type" value="Genomic_DNA"/>
</dbReference>
<evidence type="ECO:0000256" key="1">
    <source>
        <dbReference type="SAM" id="MobiDB-lite"/>
    </source>
</evidence>
<sequence length="218" mass="24174">MIDGWYPAQRSQQESMKAREELIKSCLDELKSAGVTVKNVTSLSKLVKAFVAEAEGSPCSHETFLSNRTYRELLDGFITPTKETLVRKSRQRTPTSDGASDASKMLDELKHSNLQTKYTRLKAYVANLEKQLDASSAGGLLAVPFDASGGSMKFEQAHKKFVRTCQALNLLLMNLEGIVKWDPLTKTIYDPDPIADPVIVPAEYATDFFDWMSSNGAN</sequence>
<comment type="caution">
    <text evidence="2">The sequence shown here is derived from an EMBL/GenBank/DDBJ whole genome shotgun (WGS) entry which is preliminary data.</text>
</comment>
<feature type="region of interest" description="Disordered" evidence="1">
    <location>
        <begin position="85"/>
        <end position="104"/>
    </location>
</feature>
<name>A0A6I2KS30_9BURK</name>
<evidence type="ECO:0000313" key="2">
    <source>
        <dbReference type="EMBL" id="MRW88393.1"/>
    </source>
</evidence>